<dbReference type="AlphaFoldDB" id="A0A6S6WF12"/>
<sequence length="166" mass="18428">MPSTKASNRVSKPRSKQSRSRNAEPVRKLRTLLPMPPREEERRAPGILSDNFSRSMVHPPVPVQGYNMTQHLVANQNFTYNQAAAWQPVIPAPMSASRTQMQASAQVGKLPPNVHVALVVMPFMLEEGKWHVRICGSTPRPVSSHSSSTNSANSRLIAEYTSVYPD</sequence>
<evidence type="ECO:0000313" key="3">
    <source>
        <dbReference type="Proteomes" id="UP000472372"/>
    </source>
</evidence>
<feature type="compositionally biased region" description="Polar residues" evidence="1">
    <location>
        <begin position="1"/>
        <end position="10"/>
    </location>
</feature>
<reference evidence="2" key="1">
    <citation type="submission" date="2021-02" db="EMBL/GenBank/DDBJ databases">
        <authorList>
            <person name="Syme A R."/>
            <person name="Syme A R."/>
            <person name="Moolhuijzen P."/>
        </authorList>
    </citation>
    <scope>NUCLEOTIDE SEQUENCE</scope>
    <source>
        <strain evidence="2">W1-1</strain>
    </source>
</reference>
<gene>
    <name evidence="2" type="ORF">PTTW11_10306</name>
</gene>
<name>A0A6S6WF12_9PLEO</name>
<organism evidence="2 3">
    <name type="scientific">Pyrenophora teres f. teres</name>
    <dbReference type="NCBI Taxonomy" id="97479"/>
    <lineage>
        <taxon>Eukaryota</taxon>
        <taxon>Fungi</taxon>
        <taxon>Dikarya</taxon>
        <taxon>Ascomycota</taxon>
        <taxon>Pezizomycotina</taxon>
        <taxon>Dothideomycetes</taxon>
        <taxon>Pleosporomycetidae</taxon>
        <taxon>Pleosporales</taxon>
        <taxon>Pleosporineae</taxon>
        <taxon>Pleosporaceae</taxon>
        <taxon>Pyrenophora</taxon>
    </lineage>
</organism>
<protein>
    <submittedName>
        <fullName evidence="2">Uncharacterized protein</fullName>
    </submittedName>
</protein>
<proteinExistence type="predicted"/>
<evidence type="ECO:0000313" key="2">
    <source>
        <dbReference type="EMBL" id="CAE7212485.1"/>
    </source>
</evidence>
<dbReference type="Proteomes" id="UP000472372">
    <property type="component" value="Chromosome 10"/>
</dbReference>
<accession>A0A6S6WF12</accession>
<feature type="region of interest" description="Disordered" evidence="1">
    <location>
        <begin position="1"/>
        <end position="43"/>
    </location>
</feature>
<dbReference type="EMBL" id="HG992986">
    <property type="protein sequence ID" value="CAE7212485.1"/>
    <property type="molecule type" value="Genomic_DNA"/>
</dbReference>
<evidence type="ECO:0000256" key="1">
    <source>
        <dbReference type="SAM" id="MobiDB-lite"/>
    </source>
</evidence>